<keyword evidence="2" id="KW-1185">Reference proteome</keyword>
<accession>A0A370K6P2</accession>
<sequence>MKFFVPHASDAEEAERVYSVTAEFVGAPVDGPRIWKLSWTHNGTAMHAEVGQVHAAYRDTPAEVVIAIFDTGSVYMVCTPNRGVVRGGPILAGKGHGSSAVLFED</sequence>
<dbReference type="OrthoDB" id="8482106at2"/>
<protein>
    <submittedName>
        <fullName evidence="1">Uncharacterized protein</fullName>
    </submittedName>
</protein>
<evidence type="ECO:0000313" key="1">
    <source>
        <dbReference type="EMBL" id="RDI98309.1"/>
    </source>
</evidence>
<name>A0A370K6P2_9GAMM</name>
<organism evidence="1 2">
    <name type="scientific">Dyella solisilvae</name>
    <dbReference type="NCBI Taxonomy" id="1920168"/>
    <lineage>
        <taxon>Bacteria</taxon>
        <taxon>Pseudomonadati</taxon>
        <taxon>Pseudomonadota</taxon>
        <taxon>Gammaproteobacteria</taxon>
        <taxon>Lysobacterales</taxon>
        <taxon>Rhodanobacteraceae</taxon>
        <taxon>Dyella</taxon>
    </lineage>
</organism>
<proteinExistence type="predicted"/>
<dbReference type="AlphaFoldDB" id="A0A370K6P2"/>
<evidence type="ECO:0000313" key="2">
    <source>
        <dbReference type="Proteomes" id="UP000254711"/>
    </source>
</evidence>
<gene>
    <name evidence="1" type="ORF">DVT68_14695</name>
</gene>
<dbReference type="EMBL" id="QQSY01000003">
    <property type="protein sequence ID" value="RDI98309.1"/>
    <property type="molecule type" value="Genomic_DNA"/>
</dbReference>
<comment type="caution">
    <text evidence="1">The sequence shown here is derived from an EMBL/GenBank/DDBJ whole genome shotgun (WGS) entry which is preliminary data.</text>
</comment>
<dbReference type="Proteomes" id="UP000254711">
    <property type="component" value="Unassembled WGS sequence"/>
</dbReference>
<reference evidence="1 2" key="1">
    <citation type="submission" date="2018-07" db="EMBL/GenBank/DDBJ databases">
        <title>Dyella solisilvae sp. nov., isolated from the pine and broad-leaved mixed forest soil.</title>
        <authorList>
            <person name="Gao Z."/>
            <person name="Qiu L."/>
        </authorList>
    </citation>
    <scope>NUCLEOTIDE SEQUENCE [LARGE SCALE GENOMIC DNA]</scope>
    <source>
        <strain evidence="1 2">DHG54</strain>
    </source>
</reference>
<dbReference type="RefSeq" id="WP_114825825.1">
    <property type="nucleotide sequence ID" value="NZ_QQSY01000003.1"/>
</dbReference>